<dbReference type="InterPro" id="IPR036420">
    <property type="entry name" value="BRCT_dom_sf"/>
</dbReference>
<dbReference type="PANTHER" id="PTHR23081">
    <property type="entry name" value="RNA POLYMERASE II CTD PHOSPHATASE"/>
    <property type="match status" value="1"/>
</dbReference>
<evidence type="ECO:0000256" key="7">
    <source>
        <dbReference type="SAM" id="MobiDB-lite"/>
    </source>
</evidence>
<evidence type="ECO:0000259" key="9">
    <source>
        <dbReference type="PROSITE" id="PS50969"/>
    </source>
</evidence>
<organism evidence="10 11">
    <name type="scientific">Teratosphaeria nubilosa</name>
    <dbReference type="NCBI Taxonomy" id="161662"/>
    <lineage>
        <taxon>Eukaryota</taxon>
        <taxon>Fungi</taxon>
        <taxon>Dikarya</taxon>
        <taxon>Ascomycota</taxon>
        <taxon>Pezizomycotina</taxon>
        <taxon>Dothideomycetes</taxon>
        <taxon>Dothideomycetidae</taxon>
        <taxon>Mycosphaerellales</taxon>
        <taxon>Teratosphaeriaceae</taxon>
        <taxon>Teratosphaeria</taxon>
    </lineage>
</organism>
<name>A0A6G1LJ60_9PEZI</name>
<dbReference type="EC" id="3.1.3.16" evidence="6"/>
<feature type="compositionally biased region" description="Low complexity" evidence="7">
    <location>
        <begin position="346"/>
        <end position="359"/>
    </location>
</feature>
<feature type="domain" description="BRCT" evidence="8">
    <location>
        <begin position="515"/>
        <end position="610"/>
    </location>
</feature>
<dbReference type="InterPro" id="IPR004274">
    <property type="entry name" value="FCP1_dom"/>
</dbReference>
<dbReference type="PANTHER" id="PTHR23081:SF36">
    <property type="entry name" value="RNA POLYMERASE II SUBUNIT A C-TERMINAL DOMAIN PHOSPHATASE"/>
    <property type="match status" value="1"/>
</dbReference>
<dbReference type="InterPro" id="IPR023214">
    <property type="entry name" value="HAD_sf"/>
</dbReference>
<feature type="compositionally biased region" description="Basic and acidic residues" evidence="7">
    <location>
        <begin position="677"/>
        <end position="688"/>
    </location>
</feature>
<comment type="catalytic activity">
    <reaction evidence="5 6">
        <text>O-phospho-L-threonyl-[protein] + H2O = L-threonyl-[protein] + phosphate</text>
        <dbReference type="Rhea" id="RHEA:47004"/>
        <dbReference type="Rhea" id="RHEA-COMP:11060"/>
        <dbReference type="Rhea" id="RHEA-COMP:11605"/>
        <dbReference type="ChEBI" id="CHEBI:15377"/>
        <dbReference type="ChEBI" id="CHEBI:30013"/>
        <dbReference type="ChEBI" id="CHEBI:43474"/>
        <dbReference type="ChEBI" id="CHEBI:61977"/>
        <dbReference type="EC" id="3.1.3.16"/>
    </reaction>
</comment>
<dbReference type="SUPFAM" id="SSF52113">
    <property type="entry name" value="BRCT domain"/>
    <property type="match status" value="1"/>
</dbReference>
<comment type="catalytic activity">
    <reaction evidence="4 6">
        <text>O-phospho-L-seryl-[protein] + H2O = L-seryl-[protein] + phosphate</text>
        <dbReference type="Rhea" id="RHEA:20629"/>
        <dbReference type="Rhea" id="RHEA-COMP:9863"/>
        <dbReference type="Rhea" id="RHEA-COMP:11604"/>
        <dbReference type="ChEBI" id="CHEBI:15377"/>
        <dbReference type="ChEBI" id="CHEBI:29999"/>
        <dbReference type="ChEBI" id="CHEBI:43474"/>
        <dbReference type="ChEBI" id="CHEBI:83421"/>
        <dbReference type="EC" id="3.1.3.16"/>
    </reaction>
</comment>
<feature type="domain" description="FCP1 homology" evidence="9">
    <location>
        <begin position="157"/>
        <end position="336"/>
    </location>
</feature>
<dbReference type="CDD" id="cd17729">
    <property type="entry name" value="BRCT_CTDP1"/>
    <property type="match status" value="1"/>
</dbReference>
<evidence type="ECO:0000313" key="10">
    <source>
        <dbReference type="EMBL" id="KAF2772458.1"/>
    </source>
</evidence>
<gene>
    <name evidence="10" type="ORF">EJ03DRAFT_306747</name>
</gene>
<dbReference type="EMBL" id="ML995814">
    <property type="protein sequence ID" value="KAF2772458.1"/>
    <property type="molecule type" value="Genomic_DNA"/>
</dbReference>
<evidence type="ECO:0000256" key="5">
    <source>
        <dbReference type="ARBA" id="ARBA00048336"/>
    </source>
</evidence>
<dbReference type="Gene3D" id="1.10.287.10">
    <property type="entry name" value="S15/NS1, RNA-binding"/>
    <property type="match status" value="1"/>
</dbReference>
<feature type="compositionally biased region" description="Acidic residues" evidence="7">
    <location>
        <begin position="689"/>
        <end position="712"/>
    </location>
</feature>
<feature type="region of interest" description="Disordered" evidence="7">
    <location>
        <begin position="408"/>
        <end position="439"/>
    </location>
</feature>
<evidence type="ECO:0000313" key="11">
    <source>
        <dbReference type="Proteomes" id="UP000799436"/>
    </source>
</evidence>
<proteinExistence type="predicted"/>
<keyword evidence="2 6" id="KW-0378">Hydrolase</keyword>
<keyword evidence="11" id="KW-1185">Reference proteome</keyword>
<dbReference type="Gene3D" id="3.40.50.10190">
    <property type="entry name" value="BRCT domain"/>
    <property type="match status" value="1"/>
</dbReference>
<sequence length="815" mass="89723">MRITTPEGLAYPITVARIPVSLDDPIDQDAVLFTYKYRGKREVYNPDTGTDEPVEVDMYADFESEAGGEIKKLHIREGQVISGPTAVVTIQEACKHEVQFGGMCANCGKDMTAVESYNQTVNYRERATINATHSSTALTISEEEATKADMEARARLIGTKRLSLVVDLDQTVIQATVDPTVGEWQSDTKNPNHHAVKHVRKFQLSDAPGSSKGTWYYIKLRPGLEKFLETISQYYELHIYTMATRQYAENIANIIDPGRKMFGSRILSRDENGSLHSKSLKRIFPMDTKMVVIIDDRGDIWSWSPNLVKVSAYDFFVGIGDINSSFLPKRPELEKAPPNEDDSSKASKASTPASVPPSANGDASAVDRMVSMAGEQDEDSLKEKAKEQDETIAEQLADRPLLQKQKLLEQAEEEAKASPAAEAAVEMLSESGEKKEEQSRYRHNLLQDDDNELEYLGQTLQNVHHAYFERYEKDIGQATGGRVAELKLGPNSKKRSLDDGELDRIPDAAQIMADMKRKVLNGVHIVFSGVVPLGVDIQNHDIAIWAKSFGATVSENIGKKTTHVIASPERRTAKVRQAAKRGGRIAIVNQNWLTACFSQWKRVSEEPYCIHSDAQPNGMEKDKLPDSLEDKNFLLSSSDEEAAQTEDETETTTGTETPNGDLRIDTEAAEVDRELEELAPKSARRDSSDDWDDVNAELEDFLGSEADDGDTDSESRGVFPVDDPDGDGTASAEGETVELEEGSRLQKRKKEAMARSSSLTNVVATASNGSTLKAKVGTDGQPSEVDSGAEGGGGDQEDDDDLEAMLAAELEKQDE</sequence>
<evidence type="ECO:0000256" key="1">
    <source>
        <dbReference type="ARBA" id="ARBA00004123"/>
    </source>
</evidence>
<feature type="region of interest" description="Disordered" evidence="7">
    <location>
        <begin position="637"/>
        <end position="661"/>
    </location>
</feature>
<dbReference type="SMART" id="SM00577">
    <property type="entry name" value="CPDc"/>
    <property type="match status" value="1"/>
</dbReference>
<evidence type="ECO:0000256" key="4">
    <source>
        <dbReference type="ARBA" id="ARBA00047761"/>
    </source>
</evidence>
<dbReference type="Gene3D" id="3.40.50.1000">
    <property type="entry name" value="HAD superfamily/HAD-like"/>
    <property type="match status" value="1"/>
</dbReference>
<dbReference type="InterPro" id="IPR039189">
    <property type="entry name" value="Fcp1"/>
</dbReference>
<reference evidence="10" key="1">
    <citation type="journal article" date="2020" name="Stud. Mycol.">
        <title>101 Dothideomycetes genomes: a test case for predicting lifestyles and emergence of pathogens.</title>
        <authorList>
            <person name="Haridas S."/>
            <person name="Albert R."/>
            <person name="Binder M."/>
            <person name="Bloem J."/>
            <person name="Labutti K."/>
            <person name="Salamov A."/>
            <person name="Andreopoulos B."/>
            <person name="Baker S."/>
            <person name="Barry K."/>
            <person name="Bills G."/>
            <person name="Bluhm B."/>
            <person name="Cannon C."/>
            <person name="Castanera R."/>
            <person name="Culley D."/>
            <person name="Daum C."/>
            <person name="Ezra D."/>
            <person name="Gonzalez J."/>
            <person name="Henrissat B."/>
            <person name="Kuo A."/>
            <person name="Liang C."/>
            <person name="Lipzen A."/>
            <person name="Lutzoni F."/>
            <person name="Magnuson J."/>
            <person name="Mondo S."/>
            <person name="Nolan M."/>
            <person name="Ohm R."/>
            <person name="Pangilinan J."/>
            <person name="Park H.-J."/>
            <person name="Ramirez L."/>
            <person name="Alfaro M."/>
            <person name="Sun H."/>
            <person name="Tritt A."/>
            <person name="Yoshinaga Y."/>
            <person name="Zwiers L.-H."/>
            <person name="Turgeon B."/>
            <person name="Goodwin S."/>
            <person name="Spatafora J."/>
            <person name="Crous P."/>
            <person name="Grigoriev I."/>
        </authorList>
    </citation>
    <scope>NUCLEOTIDE SEQUENCE</scope>
    <source>
        <strain evidence="10">CBS 116005</strain>
    </source>
</reference>
<feature type="compositionally biased region" description="Basic and acidic residues" evidence="7">
    <location>
        <begin position="329"/>
        <end position="345"/>
    </location>
</feature>
<protein>
    <recommendedName>
        <fullName evidence="6">RNA polymerase II subunit A C-terminal domain phosphatase</fullName>
        <ecNumber evidence="6">3.1.3.16</ecNumber>
    </recommendedName>
</protein>
<feature type="compositionally biased region" description="Polar residues" evidence="7">
    <location>
        <begin position="755"/>
        <end position="771"/>
    </location>
</feature>
<evidence type="ECO:0000259" key="8">
    <source>
        <dbReference type="PROSITE" id="PS50172"/>
    </source>
</evidence>
<dbReference type="CDD" id="cd07521">
    <property type="entry name" value="HAD_FCP1-like"/>
    <property type="match status" value="1"/>
</dbReference>
<comment type="subcellular location">
    <subcellularLocation>
        <location evidence="1 6">Nucleus</location>
    </subcellularLocation>
</comment>
<dbReference type="InterPro" id="IPR011947">
    <property type="entry name" value="FCP1_euk"/>
</dbReference>
<keyword evidence="3 6" id="KW-0539">Nucleus</keyword>
<dbReference type="Pfam" id="PF03031">
    <property type="entry name" value="NIF"/>
    <property type="match status" value="1"/>
</dbReference>
<comment type="function">
    <text evidence="6">This promotes the activity of RNA polymerase II.</text>
</comment>
<dbReference type="PROSITE" id="PS50969">
    <property type="entry name" value="FCP1"/>
    <property type="match status" value="1"/>
</dbReference>
<evidence type="ECO:0000256" key="2">
    <source>
        <dbReference type="ARBA" id="ARBA00022801"/>
    </source>
</evidence>
<dbReference type="GO" id="GO:0008420">
    <property type="term" value="F:RNA polymerase II CTD heptapeptide repeat phosphatase activity"/>
    <property type="evidence" value="ECO:0007669"/>
    <property type="project" value="UniProtKB-UniRule"/>
</dbReference>
<dbReference type="AlphaFoldDB" id="A0A6G1LJ60"/>
<evidence type="ECO:0000256" key="3">
    <source>
        <dbReference type="ARBA" id="ARBA00023242"/>
    </source>
</evidence>
<feature type="compositionally biased region" description="Low complexity" evidence="7">
    <location>
        <begin position="417"/>
        <end position="426"/>
    </location>
</feature>
<dbReference type="Proteomes" id="UP000799436">
    <property type="component" value="Unassembled WGS sequence"/>
</dbReference>
<dbReference type="Pfam" id="PF00533">
    <property type="entry name" value="BRCT"/>
    <property type="match status" value="1"/>
</dbReference>
<feature type="compositionally biased region" description="Acidic residues" evidence="7">
    <location>
        <begin position="638"/>
        <end position="650"/>
    </location>
</feature>
<dbReference type="InterPro" id="IPR001357">
    <property type="entry name" value="BRCT_dom"/>
</dbReference>
<dbReference type="InterPro" id="IPR036412">
    <property type="entry name" value="HAD-like_sf"/>
</dbReference>
<dbReference type="SUPFAM" id="SSF56784">
    <property type="entry name" value="HAD-like"/>
    <property type="match status" value="1"/>
</dbReference>
<dbReference type="NCBIfam" id="TIGR02250">
    <property type="entry name" value="FCP1_euk"/>
    <property type="match status" value="1"/>
</dbReference>
<feature type="region of interest" description="Disordered" evidence="7">
    <location>
        <begin position="327"/>
        <end position="364"/>
    </location>
</feature>
<evidence type="ECO:0000256" key="6">
    <source>
        <dbReference type="RuleBase" id="RU366066"/>
    </source>
</evidence>
<dbReference type="OrthoDB" id="10249888at2759"/>
<dbReference type="GO" id="GO:0005634">
    <property type="term" value="C:nucleus"/>
    <property type="evidence" value="ECO:0007669"/>
    <property type="project" value="UniProtKB-SubCell"/>
</dbReference>
<accession>A0A6G1LJ60</accession>
<feature type="region of interest" description="Disordered" evidence="7">
    <location>
        <begin position="677"/>
        <end position="802"/>
    </location>
</feature>
<dbReference type="PROSITE" id="PS50172">
    <property type="entry name" value="BRCT"/>
    <property type="match status" value="1"/>
</dbReference>
<dbReference type="SMART" id="SM00292">
    <property type="entry name" value="BRCT"/>
    <property type="match status" value="1"/>
</dbReference>